<dbReference type="InterPro" id="IPR002884">
    <property type="entry name" value="P_dom"/>
</dbReference>
<evidence type="ECO:0000256" key="7">
    <source>
        <dbReference type="ARBA" id="ARBA00022825"/>
    </source>
</evidence>
<dbReference type="SMART" id="SM00261">
    <property type="entry name" value="FU"/>
    <property type="match status" value="3"/>
</dbReference>
<dbReference type="GO" id="GO:0005802">
    <property type="term" value="C:trans-Golgi network"/>
    <property type="evidence" value="ECO:0007669"/>
    <property type="project" value="TreeGrafter"/>
</dbReference>
<keyword evidence="4" id="KW-0165">Cleavage on pair of basic residues</keyword>
<dbReference type="FunFam" id="3.40.50.200:FF:000001">
    <property type="entry name" value="Furin 2, isoform B"/>
    <property type="match status" value="1"/>
</dbReference>
<dbReference type="GO" id="GO:0004252">
    <property type="term" value="F:serine-type endopeptidase activity"/>
    <property type="evidence" value="ECO:0007669"/>
    <property type="project" value="UniProtKB-UniRule"/>
</dbReference>
<evidence type="ECO:0000256" key="16">
    <source>
        <dbReference type="SAM" id="SignalP"/>
    </source>
</evidence>
<keyword evidence="6 13" id="KW-0378">Hydrolase</keyword>
<dbReference type="Proteomes" id="UP001201812">
    <property type="component" value="Unassembled WGS sequence"/>
</dbReference>
<evidence type="ECO:0000256" key="11">
    <source>
        <dbReference type="ARBA" id="ARBA00023180"/>
    </source>
</evidence>
<feature type="region of interest" description="Disordered" evidence="14">
    <location>
        <begin position="1093"/>
        <end position="1150"/>
    </location>
</feature>
<keyword evidence="5 16" id="KW-0732">Signal</keyword>
<evidence type="ECO:0000256" key="15">
    <source>
        <dbReference type="SAM" id="Phobius"/>
    </source>
</evidence>
<feature type="compositionally biased region" description="Acidic residues" evidence="14">
    <location>
        <begin position="1101"/>
        <end position="1110"/>
    </location>
</feature>
<dbReference type="InterPro" id="IPR023827">
    <property type="entry name" value="Peptidase_S8_Asp-AS"/>
</dbReference>
<feature type="active site" description="Charge relay system" evidence="12 13">
    <location>
        <position position="211"/>
    </location>
</feature>
<feature type="signal peptide" evidence="16">
    <location>
        <begin position="1"/>
        <end position="43"/>
    </location>
</feature>
<dbReference type="PANTHER" id="PTHR42884:SF23">
    <property type="entry name" value="FURIN-LIKE PROTEASE 2"/>
    <property type="match status" value="1"/>
</dbReference>
<keyword evidence="11" id="KW-0325">Glycoprotein</keyword>
<evidence type="ECO:0000256" key="13">
    <source>
        <dbReference type="PROSITE-ProRule" id="PRU01240"/>
    </source>
</evidence>
<dbReference type="Gene3D" id="2.10.220.10">
    <property type="entry name" value="Hormone Receptor, Insulin-like Growth Factor Receptor 1, Chain A, domain 2"/>
    <property type="match status" value="1"/>
</dbReference>
<dbReference type="AlphaFoldDB" id="A0AAD4MP08"/>
<dbReference type="Pfam" id="PF00082">
    <property type="entry name" value="Peptidase_S8"/>
    <property type="match status" value="1"/>
</dbReference>
<keyword evidence="15" id="KW-0812">Transmembrane</keyword>
<evidence type="ECO:0000256" key="5">
    <source>
        <dbReference type="ARBA" id="ARBA00022729"/>
    </source>
</evidence>
<comment type="similarity">
    <text evidence="2">Belongs to the peptidase S8 family. Furin subfamily.</text>
</comment>
<dbReference type="Gene3D" id="3.40.50.200">
    <property type="entry name" value="Peptidase S8/S53 domain"/>
    <property type="match status" value="1"/>
</dbReference>
<dbReference type="InterPro" id="IPR009030">
    <property type="entry name" value="Growth_fac_rcpt_cys_sf"/>
</dbReference>
<name>A0AAD4MP08_9BILA</name>
<dbReference type="PROSITE" id="PS00136">
    <property type="entry name" value="SUBTILASE_ASP"/>
    <property type="match status" value="1"/>
</dbReference>
<evidence type="ECO:0000313" key="19">
    <source>
        <dbReference type="Proteomes" id="UP001201812"/>
    </source>
</evidence>
<dbReference type="InterPro" id="IPR006212">
    <property type="entry name" value="Furin_repeat"/>
</dbReference>
<evidence type="ECO:0000256" key="14">
    <source>
        <dbReference type="SAM" id="MobiDB-lite"/>
    </source>
</evidence>
<dbReference type="EMBL" id="JAKKPZ010000127">
    <property type="protein sequence ID" value="KAI1701097.1"/>
    <property type="molecule type" value="Genomic_DNA"/>
</dbReference>
<dbReference type="SUPFAM" id="SSF49785">
    <property type="entry name" value="Galactose-binding domain-like"/>
    <property type="match status" value="1"/>
</dbReference>
<feature type="transmembrane region" description="Helical" evidence="15">
    <location>
        <begin position="1030"/>
        <end position="1051"/>
    </location>
</feature>
<feature type="compositionally biased region" description="Polar residues" evidence="14">
    <location>
        <begin position="1117"/>
        <end position="1137"/>
    </location>
</feature>
<proteinExistence type="inferred from homology"/>
<dbReference type="PROSITE" id="PS00138">
    <property type="entry name" value="SUBTILASE_SER"/>
    <property type="match status" value="1"/>
</dbReference>
<dbReference type="PANTHER" id="PTHR42884">
    <property type="entry name" value="PROPROTEIN CONVERTASE SUBTILISIN/KEXIN-RELATED"/>
    <property type="match status" value="1"/>
</dbReference>
<evidence type="ECO:0000256" key="9">
    <source>
        <dbReference type="ARBA" id="ARBA00023145"/>
    </source>
</evidence>
<dbReference type="InterPro" id="IPR034182">
    <property type="entry name" value="Kexin/furin"/>
</dbReference>
<dbReference type="PRINTS" id="PR00723">
    <property type="entry name" value="SUBTILISIN"/>
</dbReference>
<accession>A0AAD4MP08</accession>
<evidence type="ECO:0000256" key="3">
    <source>
        <dbReference type="ARBA" id="ARBA00022670"/>
    </source>
</evidence>
<keyword evidence="3 13" id="KW-0645">Protease</keyword>
<feature type="transmembrane region" description="Helical" evidence="15">
    <location>
        <begin position="673"/>
        <end position="695"/>
    </location>
</feature>
<dbReference type="InterPro" id="IPR023828">
    <property type="entry name" value="Peptidase_S8_Ser-AS"/>
</dbReference>
<keyword evidence="7 13" id="KW-0720">Serine protease</keyword>
<feature type="compositionally biased region" description="Basic and acidic residues" evidence="14">
    <location>
        <begin position="1138"/>
        <end position="1150"/>
    </location>
</feature>
<evidence type="ECO:0000256" key="4">
    <source>
        <dbReference type="ARBA" id="ARBA00022685"/>
    </source>
</evidence>
<dbReference type="InterPro" id="IPR022398">
    <property type="entry name" value="Peptidase_S8_His-AS"/>
</dbReference>
<sequence>MAFLLPKWLRRSFCRNPSLSLTNIWSLLLILALCLDVLRVVESQAHDSLDCFDRGDCPDASHYVLTLVKRDDEFARQMAEDHGMTVKDNFLETRYFLAPNDEGFSRRRKRSVIESMQQHDMVVELLEDRPRVRRKRDYQNEDAEPFHGPLEKRQATQSFQQKEIPRLPFPDPLYQDQWYLVGRAVGGYDMNVREAWLLGYAGRNVSVSILDDGIQRDHLDLVQNYDPLASTDINDHDDDPTPQNNGDNKHGTRCAGEVAAVAGNNVCGVGVAFHAKIGGVRMLDGPVSDSVEAASLNLNQQHIDIYSASWGPEDDGKTFDGPGNLAQEAFYRGVKQGRGGKGNIFVWASGNGGSRQDSCSADGYTTSIYTLSISSATYDNHRPWYLEECPSTIATTYSSANINQPAIVTVDVPSGCTKMHTGTSASAPLAAGIIALALEANPSLTWRDTQHIVLRTANPTPLLNNAGWSINGVGRRISNKFGYGLMDAGALVKLAKVWTTVPEQHMCTYEYTLDNPRPRPLMGHFQMNFSLEVNGCPKGTPVLYLEHVQVITTIRFAKRGDLKLTLFSPMGTQSILLPPRPQDFNQNGFHKWPFLSVQMWGEDPRGIWTLMVESISTNPLIGGMFSDWSLLLYGTEDPAQANDQRYPAQPYQRNPQNTGIGLPFGSQMLSVPVMIVALQLFALILVIATSIYACCRYSAPAMVVLRSANLTNAQSPPETQIHDTVLRHSLPSTTTTVTALSEDTAATTYPTLAQWRRAKPKQQRFVDTVSQSFSQTTAMSIIRNANYVPHTETESSPLTFGDLRSAPDCHEECLVGCTESHSAAACFSCKHYTQSLRNRAGFKCVQHCDEGFFADGDKCKKCNVNCQSCNRSAEICASCHGAQLLVDVNEHYGHMDLHGKCVDECPAGLIKDYTNLIQAKCVLKKNPCSDGYYENIHGVCVACDNACAICHGPGGMQCDRCAAGFGNHSVGYCRPCCAAPSASSNSTQSSAPANTHSCEDCAHYVANGPSIGIFNTSSYDESGGAQFGRFLVVVGLVFLMAFFTCLLSQVLCRRWCEDGCCGGIFGGKGADLEYTPLKTASSDGADGFGMSNKHAPFDYTESSDEDGLDSDVEKAKPSTSQQTTNVDSNVKTKPSTSYREDIARLLDDDE</sequence>
<reference evidence="18" key="1">
    <citation type="submission" date="2022-01" db="EMBL/GenBank/DDBJ databases">
        <title>Genome Sequence Resource for Two Populations of Ditylenchus destructor, the Migratory Endoparasitic Phytonematode.</title>
        <authorList>
            <person name="Zhang H."/>
            <person name="Lin R."/>
            <person name="Xie B."/>
        </authorList>
    </citation>
    <scope>NUCLEOTIDE SEQUENCE</scope>
    <source>
        <strain evidence="18">BazhouSP</strain>
    </source>
</reference>
<dbReference type="InterPro" id="IPR036852">
    <property type="entry name" value="Peptidase_S8/S53_dom_sf"/>
</dbReference>
<feature type="region of interest" description="Disordered" evidence="14">
    <location>
        <begin position="230"/>
        <end position="251"/>
    </location>
</feature>
<comment type="caution">
    <text evidence="18">The sequence shown here is derived from an EMBL/GenBank/DDBJ whole genome shotgun (WGS) entry which is preliminary data.</text>
</comment>
<evidence type="ECO:0000256" key="1">
    <source>
        <dbReference type="ARBA" id="ARBA00001913"/>
    </source>
</evidence>
<evidence type="ECO:0000256" key="6">
    <source>
        <dbReference type="ARBA" id="ARBA00022801"/>
    </source>
</evidence>
<evidence type="ECO:0000259" key="17">
    <source>
        <dbReference type="PROSITE" id="PS51829"/>
    </source>
</evidence>
<feature type="chain" id="PRO_5042180368" evidence="16">
    <location>
        <begin position="44"/>
        <end position="1150"/>
    </location>
</feature>
<dbReference type="InterPro" id="IPR008979">
    <property type="entry name" value="Galactose-bd-like_sf"/>
</dbReference>
<keyword evidence="15" id="KW-1133">Transmembrane helix</keyword>
<feature type="domain" description="P/Homo B" evidence="17">
    <location>
        <begin position="500"/>
        <end position="638"/>
    </location>
</feature>
<keyword evidence="19" id="KW-1185">Reference proteome</keyword>
<dbReference type="FunFam" id="2.60.120.260:FF:000006">
    <property type="entry name" value="Proprotein convertase subtilisin/kexin type 5"/>
    <property type="match status" value="1"/>
</dbReference>
<dbReference type="GO" id="GO:0016485">
    <property type="term" value="P:protein processing"/>
    <property type="evidence" value="ECO:0007669"/>
    <property type="project" value="TreeGrafter"/>
</dbReference>
<dbReference type="InterPro" id="IPR015500">
    <property type="entry name" value="Peptidase_S8_subtilisin-rel"/>
</dbReference>
<dbReference type="SUPFAM" id="SSF57184">
    <property type="entry name" value="Growth factor receptor domain"/>
    <property type="match status" value="1"/>
</dbReference>
<evidence type="ECO:0000256" key="10">
    <source>
        <dbReference type="ARBA" id="ARBA00023157"/>
    </source>
</evidence>
<dbReference type="GO" id="GO:0000139">
    <property type="term" value="C:Golgi membrane"/>
    <property type="evidence" value="ECO:0007669"/>
    <property type="project" value="TreeGrafter"/>
</dbReference>
<feature type="active site" description="Charge relay system" evidence="12 13">
    <location>
        <position position="424"/>
    </location>
</feature>
<evidence type="ECO:0000256" key="8">
    <source>
        <dbReference type="ARBA" id="ARBA00022837"/>
    </source>
</evidence>
<dbReference type="CDD" id="cd00064">
    <property type="entry name" value="FU"/>
    <property type="match status" value="2"/>
</dbReference>
<protein>
    <submittedName>
        <fullName evidence="18">Subtilase family domain-containing protein</fullName>
    </submittedName>
</protein>
<gene>
    <name evidence="18" type="ORF">DdX_16329</name>
</gene>
<keyword evidence="8" id="KW-0106">Calcium</keyword>
<evidence type="ECO:0000256" key="12">
    <source>
        <dbReference type="PIRSR" id="PIRSR615500-1"/>
    </source>
</evidence>
<dbReference type="SUPFAM" id="SSF52743">
    <property type="entry name" value="Subtilisin-like"/>
    <property type="match status" value="1"/>
</dbReference>
<dbReference type="Pfam" id="PF01483">
    <property type="entry name" value="P_proprotein"/>
    <property type="match status" value="1"/>
</dbReference>
<comment type="cofactor">
    <cofactor evidence="1">
        <name>Ca(2+)</name>
        <dbReference type="ChEBI" id="CHEBI:29108"/>
    </cofactor>
</comment>
<dbReference type="InterPro" id="IPR000209">
    <property type="entry name" value="Peptidase_S8/S53_dom"/>
</dbReference>
<keyword evidence="10" id="KW-1015">Disulfide bond</keyword>
<keyword evidence="9" id="KW-0865">Zymogen</keyword>
<keyword evidence="15" id="KW-0472">Membrane</keyword>
<feature type="active site" description="Charge relay system" evidence="12 13">
    <location>
        <position position="250"/>
    </location>
</feature>
<dbReference type="Gene3D" id="2.60.120.260">
    <property type="entry name" value="Galactose-binding domain-like"/>
    <property type="match status" value="1"/>
</dbReference>
<evidence type="ECO:0000256" key="2">
    <source>
        <dbReference type="ARBA" id="ARBA00005325"/>
    </source>
</evidence>
<dbReference type="PROSITE" id="PS00137">
    <property type="entry name" value="SUBTILASE_HIS"/>
    <property type="match status" value="1"/>
</dbReference>
<dbReference type="PROSITE" id="PS51892">
    <property type="entry name" value="SUBTILASE"/>
    <property type="match status" value="1"/>
</dbReference>
<dbReference type="CDD" id="cd04059">
    <property type="entry name" value="Peptidases_S8_Protein_convertases_Kexins_Furin-like"/>
    <property type="match status" value="1"/>
</dbReference>
<evidence type="ECO:0000313" key="18">
    <source>
        <dbReference type="EMBL" id="KAI1701097.1"/>
    </source>
</evidence>
<organism evidence="18 19">
    <name type="scientific">Ditylenchus destructor</name>
    <dbReference type="NCBI Taxonomy" id="166010"/>
    <lineage>
        <taxon>Eukaryota</taxon>
        <taxon>Metazoa</taxon>
        <taxon>Ecdysozoa</taxon>
        <taxon>Nematoda</taxon>
        <taxon>Chromadorea</taxon>
        <taxon>Rhabditida</taxon>
        <taxon>Tylenchina</taxon>
        <taxon>Tylenchomorpha</taxon>
        <taxon>Sphaerularioidea</taxon>
        <taxon>Anguinidae</taxon>
        <taxon>Anguininae</taxon>
        <taxon>Ditylenchus</taxon>
    </lineage>
</organism>
<dbReference type="PROSITE" id="PS51829">
    <property type="entry name" value="P_HOMO_B"/>
    <property type="match status" value="1"/>
</dbReference>